<feature type="domain" description="AbiJ-NTD3" evidence="1">
    <location>
        <begin position="86"/>
        <end position="246"/>
    </location>
</feature>
<organism evidence="2 3">
    <name type="scientific">Herminiimonas aquatilis</name>
    <dbReference type="NCBI Taxonomy" id="345342"/>
    <lineage>
        <taxon>Bacteria</taxon>
        <taxon>Pseudomonadati</taxon>
        <taxon>Pseudomonadota</taxon>
        <taxon>Betaproteobacteria</taxon>
        <taxon>Burkholderiales</taxon>
        <taxon>Oxalobacteraceae</taxon>
        <taxon>Herminiimonas</taxon>
    </lineage>
</organism>
<accession>A0ABW2J1U7</accession>
<name>A0ABW2J1U7_9BURK</name>
<gene>
    <name evidence="2" type="ORF">ACFQO0_03360</name>
</gene>
<comment type="caution">
    <text evidence="2">The sequence shown here is derived from an EMBL/GenBank/DDBJ whole genome shotgun (WGS) entry which is preliminary data.</text>
</comment>
<sequence length="444" mass="49385">MIELIAATLHSVKAYDLPAECERLGLATGTGSEAHSSKRVYVRSRLQGLSNDQLLQLARQVEQDHVSFSLSEFLRLLDESSDGQAVTELTRRSILKLLNDMDLFGELPLVEQLSKIWPLPEMRGAGFEANLEESVIRHCVTNDDWTNAELLEVVGALSCSRQLFFKLLEAVVSPNARRGKEQAQLVEKLNTLLKADGFQLRPSGSISGHSAFAVNRISGGVSGAPKNLIFASTGPKPEIVIQDAINNDIRIVRNEEHCLVYDRPIQANGLTKEEMLSWWKERQGTQDESDARRSLSQRLMASLASDGERNVFSVYYRAFKDLGDKLPALIPQVYLHYDPYTLAQLGGVGRLSRQRMDFLLLFSDSGRVVVEVDGSQHFAEDGKPSLARYADMVAADRDLRLAGYEVYRFGANELTGHGSPERIEAFFRRLLRKHAVLPGAGSAE</sequence>
<evidence type="ECO:0000259" key="1">
    <source>
        <dbReference type="Pfam" id="PF18860"/>
    </source>
</evidence>
<dbReference type="RefSeq" id="WP_382232613.1">
    <property type="nucleotide sequence ID" value="NZ_JBHTCC010000001.1"/>
</dbReference>
<evidence type="ECO:0000313" key="2">
    <source>
        <dbReference type="EMBL" id="MFC7297471.1"/>
    </source>
</evidence>
<dbReference type="Proteomes" id="UP001596379">
    <property type="component" value="Unassembled WGS sequence"/>
</dbReference>
<dbReference type="EMBL" id="JBHTCC010000001">
    <property type="protein sequence ID" value="MFC7297471.1"/>
    <property type="molecule type" value="Genomic_DNA"/>
</dbReference>
<dbReference type="InterPro" id="IPR041427">
    <property type="entry name" value="AbiJ-NTD3"/>
</dbReference>
<evidence type="ECO:0000313" key="3">
    <source>
        <dbReference type="Proteomes" id="UP001596379"/>
    </source>
</evidence>
<dbReference type="Pfam" id="PF18860">
    <property type="entry name" value="AbiJ_NTD3"/>
    <property type="match status" value="1"/>
</dbReference>
<keyword evidence="3" id="KW-1185">Reference proteome</keyword>
<protein>
    <recommendedName>
        <fullName evidence="1">AbiJ-NTD3 domain-containing protein</fullName>
    </recommendedName>
</protein>
<proteinExistence type="predicted"/>
<reference evidence="3" key="1">
    <citation type="journal article" date="2019" name="Int. J. Syst. Evol. Microbiol.">
        <title>The Global Catalogue of Microorganisms (GCM) 10K type strain sequencing project: providing services to taxonomists for standard genome sequencing and annotation.</title>
        <authorList>
            <consortium name="The Broad Institute Genomics Platform"/>
            <consortium name="The Broad Institute Genome Sequencing Center for Infectious Disease"/>
            <person name="Wu L."/>
            <person name="Ma J."/>
        </authorList>
    </citation>
    <scope>NUCLEOTIDE SEQUENCE [LARGE SCALE GENOMIC DNA]</scope>
    <source>
        <strain evidence="3">CCUG 36956</strain>
    </source>
</reference>